<dbReference type="PANTHER" id="PTHR12993:SF11">
    <property type="entry name" value="N-ACETYLGLUCOSAMINYL-PHOSPHATIDYLINOSITOL DE-N-ACETYLASE"/>
    <property type="match status" value="1"/>
</dbReference>
<dbReference type="InterPro" id="IPR024078">
    <property type="entry name" value="LmbE-like_dom_sf"/>
</dbReference>
<keyword evidence="2" id="KW-0378">Hydrolase</keyword>
<protein>
    <recommendedName>
        <fullName evidence="2">Mycothiol S-conjugate amidase</fullName>
        <ecNumber evidence="2">3.5.1.115</ecNumber>
    </recommendedName>
</protein>
<evidence type="ECO:0000256" key="2">
    <source>
        <dbReference type="HAMAP-Rule" id="MF_01482"/>
    </source>
</evidence>
<dbReference type="EMBL" id="VIVQ01000001">
    <property type="protein sequence ID" value="TWE11869.1"/>
    <property type="molecule type" value="Genomic_DNA"/>
</dbReference>
<dbReference type="GO" id="GO:0010126">
    <property type="term" value="P:mycothiol metabolic process"/>
    <property type="evidence" value="ECO:0007669"/>
    <property type="project" value="UniProtKB-UniRule"/>
</dbReference>
<dbReference type="Proteomes" id="UP000318297">
    <property type="component" value="Unassembled WGS sequence"/>
</dbReference>
<evidence type="ECO:0000313" key="3">
    <source>
        <dbReference type="EMBL" id="TWE11869.1"/>
    </source>
</evidence>
<dbReference type="SUPFAM" id="SSF102588">
    <property type="entry name" value="LmbE-like"/>
    <property type="match status" value="1"/>
</dbReference>
<keyword evidence="2" id="KW-0479">Metal-binding</keyword>
<keyword evidence="4" id="KW-1185">Reference proteome</keyword>
<dbReference type="NCBIfam" id="TIGR03446">
    <property type="entry name" value="mycothiol_Mca"/>
    <property type="match status" value="1"/>
</dbReference>
<dbReference type="HAMAP" id="MF_01482">
    <property type="entry name" value="Mca"/>
    <property type="match status" value="1"/>
</dbReference>
<dbReference type="AlphaFoldDB" id="A0A561E8C4"/>
<gene>
    <name evidence="2" type="primary">mca</name>
    <name evidence="3" type="ORF">BKA23_0662</name>
</gene>
<keyword evidence="1 2" id="KW-0862">Zinc</keyword>
<dbReference type="GO" id="GO:0010127">
    <property type="term" value="P:mycothiol-dependent detoxification"/>
    <property type="evidence" value="ECO:0007669"/>
    <property type="project" value="UniProtKB-UniRule"/>
</dbReference>
<dbReference type="EC" id="3.5.1.115" evidence="2"/>
<name>A0A561E8C4_9MICO</name>
<comment type="catalytic activity">
    <reaction evidence="2">
        <text>mycothiol S-conjugate + H2O = an N-acetyl-L-cysteine-S-conjugate + 1D-myo-inositol 2-amino-2-deoxy-alpha-D-glucopyranoside</text>
        <dbReference type="Rhea" id="RHEA:36543"/>
        <dbReference type="ChEBI" id="CHEBI:15377"/>
        <dbReference type="ChEBI" id="CHEBI:58718"/>
        <dbReference type="ChEBI" id="CHEBI:58886"/>
        <dbReference type="ChEBI" id="CHEBI:59633"/>
        <dbReference type="EC" id="3.5.1.115"/>
    </reaction>
</comment>
<feature type="binding site" evidence="2">
    <location>
        <position position="16"/>
    </location>
    <ligand>
        <name>Zn(2+)</name>
        <dbReference type="ChEBI" id="CHEBI:29105"/>
    </ligand>
</feature>
<dbReference type="GO" id="GO:0008270">
    <property type="term" value="F:zinc ion binding"/>
    <property type="evidence" value="ECO:0007669"/>
    <property type="project" value="UniProtKB-UniRule"/>
</dbReference>
<dbReference type="InterPro" id="IPR017811">
    <property type="entry name" value="Mca"/>
</dbReference>
<feature type="binding site" evidence="2">
    <location>
        <position position="144"/>
    </location>
    <ligand>
        <name>Zn(2+)</name>
        <dbReference type="ChEBI" id="CHEBI:29105"/>
    </ligand>
</feature>
<sequence>MSDQLRLMAVHAHPDDESSKGSATMAKYADLGHRVMVVSCTGGERGDILNPKLVDNPDIQRDLPHFRRAEMAKAQQILGVEHTWLGFVDSGLPEGDPLPPLPEGCFALEPLDITTEALVRVIREFRPHVMTTYDENGGYPHPDHIMTHNVSVAAFAAAGDPTAFPHAGEPWQPLKLYYDRGFFKAKMVAFHEALLAEGRESPYTDWLKRWDDRPEGRVTTRVECAKYFPQREQALLAHATQIDPDGQFFTLSPAEQGRIWPTEEFDLARSYVALAEGEDDLFAGLPRSAQEADHLATGDAGTLIIDDVVERQAKERHHG</sequence>
<feature type="binding site" evidence="2">
    <location>
        <position position="13"/>
    </location>
    <ligand>
        <name>Zn(2+)</name>
        <dbReference type="ChEBI" id="CHEBI:29105"/>
    </ligand>
</feature>
<dbReference type="Gene3D" id="3.40.50.10320">
    <property type="entry name" value="LmbE-like"/>
    <property type="match status" value="1"/>
</dbReference>
<dbReference type="RefSeq" id="WP_246104423.1">
    <property type="nucleotide sequence ID" value="NZ_VIVQ01000001.1"/>
</dbReference>
<comment type="function">
    <text evidence="2">A mycothiol (MSH, N-acetylcysteinyl-glucosaminyl-inositol) S-conjugate amidase, it recycles conjugated MSH to the N-acetyl cysteine conjugate (AcCys S-conjugate, a mercapturic acid) and the MSH precursor. Involved in MSH-dependent detoxification of a number of alkylating agents and antibiotics.</text>
</comment>
<comment type="caution">
    <text evidence="3">The sequence shown here is derived from an EMBL/GenBank/DDBJ whole genome shotgun (WGS) entry which is preliminary data.</text>
</comment>
<comment type="similarity">
    <text evidence="2">Belongs to the MshB deacetylase family. Mca subfamily.</text>
</comment>
<evidence type="ECO:0000313" key="4">
    <source>
        <dbReference type="Proteomes" id="UP000318297"/>
    </source>
</evidence>
<dbReference type="PANTHER" id="PTHR12993">
    <property type="entry name" value="N-ACETYLGLUCOSAMINYL-PHOSPHATIDYLINOSITOL DE-N-ACETYLASE-RELATED"/>
    <property type="match status" value="1"/>
</dbReference>
<proteinExistence type="inferred from homology"/>
<reference evidence="3 4" key="1">
    <citation type="submission" date="2019-06" db="EMBL/GenBank/DDBJ databases">
        <title>Sequencing the genomes of 1000 actinobacteria strains.</title>
        <authorList>
            <person name="Klenk H.-P."/>
        </authorList>
    </citation>
    <scope>NUCLEOTIDE SEQUENCE [LARGE SCALE GENOMIC DNA]</scope>
    <source>
        <strain evidence="3 4">DSM 19560</strain>
    </source>
</reference>
<accession>A0A561E8C4</accession>
<dbReference type="GO" id="GO:0016811">
    <property type="term" value="F:hydrolase activity, acting on carbon-nitrogen (but not peptide) bonds, in linear amides"/>
    <property type="evidence" value="ECO:0007669"/>
    <property type="project" value="TreeGrafter"/>
</dbReference>
<organism evidence="3 4">
    <name type="scientific">Rudaeicoccus suwonensis</name>
    <dbReference type="NCBI Taxonomy" id="657409"/>
    <lineage>
        <taxon>Bacteria</taxon>
        <taxon>Bacillati</taxon>
        <taxon>Actinomycetota</taxon>
        <taxon>Actinomycetes</taxon>
        <taxon>Micrococcales</taxon>
        <taxon>Dermacoccaceae</taxon>
        <taxon>Rudaeicoccus</taxon>
    </lineage>
</organism>
<comment type="subunit">
    <text evidence="2">Monomer.</text>
</comment>
<dbReference type="Pfam" id="PF02585">
    <property type="entry name" value="PIG-L"/>
    <property type="match status" value="1"/>
</dbReference>
<evidence type="ECO:0000256" key="1">
    <source>
        <dbReference type="ARBA" id="ARBA00022833"/>
    </source>
</evidence>
<dbReference type="InterPro" id="IPR003737">
    <property type="entry name" value="GlcNAc_PI_deacetylase-related"/>
</dbReference>
<comment type="cofactor">
    <cofactor evidence="2">
        <name>Zn(2+)</name>
        <dbReference type="ChEBI" id="CHEBI:29105"/>
    </cofactor>
    <text evidence="2">Binds 1 zinc ion per subunit.</text>
</comment>